<dbReference type="InterPro" id="IPR001387">
    <property type="entry name" value="Cro/C1-type_HTH"/>
</dbReference>
<sequence>MQYRIGYQWRLREVMAARGMNNISDLMTPLHEVGIELSASQLYRLLGNTPDRLPLALLGALCHVLDCTTEDLCDFRVDATPSRRTASGTRGPAIAAVPDPSVRPKRARIHRPGSPQ</sequence>
<feature type="domain" description="HTH cro/C1-type" evidence="2">
    <location>
        <begin position="10"/>
        <end position="75"/>
    </location>
</feature>
<keyword evidence="4" id="KW-1185">Reference proteome</keyword>
<dbReference type="Pfam" id="PF13443">
    <property type="entry name" value="HTH_26"/>
    <property type="match status" value="1"/>
</dbReference>
<protein>
    <submittedName>
        <fullName evidence="3">Cro/Cl family transcriptional regulator</fullName>
    </submittedName>
</protein>
<reference evidence="3 4" key="1">
    <citation type="submission" date="2016-03" db="EMBL/GenBank/DDBJ databases">
        <title>Genome sequence of Rhodococcus kyotonensis KB10.</title>
        <authorList>
            <person name="Jeong H."/>
            <person name="Hong C.E."/>
            <person name="Jo S.H."/>
            <person name="Park J.M."/>
        </authorList>
    </citation>
    <scope>NUCLEOTIDE SEQUENCE [LARGE SCALE GENOMIC DNA]</scope>
    <source>
        <strain evidence="3 4">KB10</strain>
    </source>
</reference>
<name>A0A177YFF4_9NOCA</name>
<evidence type="ECO:0000313" key="3">
    <source>
        <dbReference type="EMBL" id="OAK54181.1"/>
    </source>
</evidence>
<gene>
    <name evidence="3" type="ORF">A3K89_01705</name>
</gene>
<comment type="caution">
    <text evidence="3">The sequence shown here is derived from an EMBL/GenBank/DDBJ whole genome shotgun (WGS) entry which is preliminary data.</text>
</comment>
<dbReference type="EMBL" id="LVHI01000012">
    <property type="protein sequence ID" value="OAK54181.1"/>
    <property type="molecule type" value="Genomic_DNA"/>
</dbReference>
<evidence type="ECO:0000313" key="4">
    <source>
        <dbReference type="Proteomes" id="UP000077519"/>
    </source>
</evidence>
<feature type="compositionally biased region" description="Basic residues" evidence="1">
    <location>
        <begin position="103"/>
        <end position="116"/>
    </location>
</feature>
<proteinExistence type="predicted"/>
<evidence type="ECO:0000256" key="1">
    <source>
        <dbReference type="SAM" id="MobiDB-lite"/>
    </source>
</evidence>
<dbReference type="RefSeq" id="WP_068424063.1">
    <property type="nucleotide sequence ID" value="NZ_LVHI01000012.1"/>
</dbReference>
<evidence type="ECO:0000259" key="2">
    <source>
        <dbReference type="Pfam" id="PF13443"/>
    </source>
</evidence>
<accession>A0A177YFF4</accession>
<dbReference type="Proteomes" id="UP000077519">
    <property type="component" value="Unassembled WGS sequence"/>
</dbReference>
<feature type="region of interest" description="Disordered" evidence="1">
    <location>
        <begin position="82"/>
        <end position="116"/>
    </location>
</feature>
<organism evidence="3 4">
    <name type="scientific">Rhodococcoides kyotonense</name>
    <dbReference type="NCBI Taxonomy" id="398843"/>
    <lineage>
        <taxon>Bacteria</taxon>
        <taxon>Bacillati</taxon>
        <taxon>Actinomycetota</taxon>
        <taxon>Actinomycetes</taxon>
        <taxon>Mycobacteriales</taxon>
        <taxon>Nocardiaceae</taxon>
        <taxon>Rhodococcoides</taxon>
    </lineage>
</organism>
<dbReference type="AlphaFoldDB" id="A0A177YFF4"/>